<dbReference type="Gene3D" id="3.30.70.1170">
    <property type="entry name" value="Sun protein, domain 3"/>
    <property type="match status" value="1"/>
</dbReference>
<evidence type="ECO:0000256" key="4">
    <source>
        <dbReference type="ARBA" id="ARBA00022884"/>
    </source>
</evidence>
<dbReference type="PROSITE" id="PS51686">
    <property type="entry name" value="SAM_MT_RSMB_NOP"/>
    <property type="match status" value="1"/>
</dbReference>
<organism evidence="7 8">
    <name type="scientific">Pseudooctadecabacter jejudonensis</name>
    <dbReference type="NCBI Taxonomy" id="1391910"/>
    <lineage>
        <taxon>Bacteria</taxon>
        <taxon>Pseudomonadati</taxon>
        <taxon>Pseudomonadota</taxon>
        <taxon>Alphaproteobacteria</taxon>
        <taxon>Rhodobacterales</taxon>
        <taxon>Paracoccaceae</taxon>
        <taxon>Pseudooctadecabacter</taxon>
    </lineage>
</organism>
<accession>A0A1Y5RF62</accession>
<dbReference type="PANTHER" id="PTHR22807">
    <property type="entry name" value="NOP2 YEAST -RELATED NOL1/NOP2/FMU SUN DOMAIN-CONTAINING"/>
    <property type="match status" value="1"/>
</dbReference>
<keyword evidence="3 5" id="KW-0949">S-adenosyl-L-methionine</keyword>
<evidence type="ECO:0000256" key="3">
    <source>
        <dbReference type="ARBA" id="ARBA00022691"/>
    </source>
</evidence>
<evidence type="ECO:0000256" key="5">
    <source>
        <dbReference type="PROSITE-ProRule" id="PRU01023"/>
    </source>
</evidence>
<proteinExistence type="inferred from homology"/>
<dbReference type="InterPro" id="IPR049560">
    <property type="entry name" value="MeTrfase_RsmB-F_NOP2_cat"/>
</dbReference>
<evidence type="ECO:0000313" key="8">
    <source>
        <dbReference type="Proteomes" id="UP000193623"/>
    </source>
</evidence>
<keyword evidence="8" id="KW-1185">Reference proteome</keyword>
<dbReference type="Proteomes" id="UP000193623">
    <property type="component" value="Unassembled WGS sequence"/>
</dbReference>
<dbReference type="RefSeq" id="WP_085862786.1">
    <property type="nucleotide sequence ID" value="NZ_FWFT01000001.1"/>
</dbReference>
<dbReference type="SUPFAM" id="SSF53335">
    <property type="entry name" value="S-adenosyl-L-methionine-dependent methyltransferases"/>
    <property type="match status" value="1"/>
</dbReference>
<dbReference type="GO" id="GO:0003723">
    <property type="term" value="F:RNA binding"/>
    <property type="evidence" value="ECO:0007669"/>
    <property type="project" value="UniProtKB-UniRule"/>
</dbReference>
<dbReference type="Gene3D" id="3.40.50.150">
    <property type="entry name" value="Vaccinia Virus protein VP39"/>
    <property type="match status" value="1"/>
</dbReference>
<dbReference type="GO" id="GO:0008173">
    <property type="term" value="F:RNA methyltransferase activity"/>
    <property type="evidence" value="ECO:0007669"/>
    <property type="project" value="InterPro"/>
</dbReference>
<dbReference type="Pfam" id="PF01189">
    <property type="entry name" value="Methyltr_RsmB-F"/>
    <property type="match status" value="1"/>
</dbReference>
<evidence type="ECO:0000313" key="7">
    <source>
        <dbReference type="EMBL" id="SLN14798.1"/>
    </source>
</evidence>
<comment type="similarity">
    <text evidence="5">Belongs to the class I-like SAM-binding methyltransferase superfamily. RsmB/NOP family.</text>
</comment>
<dbReference type="OrthoDB" id="9810297at2"/>
<keyword evidence="1 5" id="KW-0489">Methyltransferase</keyword>
<dbReference type="AlphaFoldDB" id="A0A1Y5RF62"/>
<dbReference type="EMBL" id="FWFT01000001">
    <property type="protein sequence ID" value="SLN14798.1"/>
    <property type="molecule type" value="Genomic_DNA"/>
</dbReference>
<gene>
    <name evidence="7" type="primary">rsmB_1</name>
    <name evidence="7" type="ORF">PSJ8397_00304</name>
</gene>
<feature type="binding site" evidence="5">
    <location>
        <position position="287"/>
    </location>
    <ligand>
        <name>S-adenosyl-L-methionine</name>
        <dbReference type="ChEBI" id="CHEBI:59789"/>
    </ligand>
</feature>
<evidence type="ECO:0000256" key="1">
    <source>
        <dbReference type="ARBA" id="ARBA00022603"/>
    </source>
</evidence>
<evidence type="ECO:0000256" key="2">
    <source>
        <dbReference type="ARBA" id="ARBA00022679"/>
    </source>
</evidence>
<comment type="caution">
    <text evidence="5">Lacks conserved residue(s) required for the propagation of feature annotation.</text>
</comment>
<keyword evidence="2 5" id="KW-0808">Transferase</keyword>
<protein>
    <submittedName>
        <fullName evidence="7">Ribosomal RNA small subunit methyltransferase B</fullName>
        <ecNumber evidence="7">2.1.1.176</ecNumber>
    </submittedName>
</protein>
<dbReference type="InterPro" id="IPR023267">
    <property type="entry name" value="RCMT"/>
</dbReference>
<evidence type="ECO:0000259" key="6">
    <source>
        <dbReference type="PROSITE" id="PS51686"/>
    </source>
</evidence>
<dbReference type="InterPro" id="IPR001678">
    <property type="entry name" value="MeTrfase_RsmB-F_NOP2_dom"/>
</dbReference>
<dbReference type="PRINTS" id="PR02008">
    <property type="entry name" value="RCMTFAMILY"/>
</dbReference>
<sequence>MTPAARVAAAIEILDDVLSGQSAEAALKTWGRSNRYAGSKDRAAVRDHVFQAIRRRASFAWLGGADTGRGLMLGAARFTGDVDAWFSGQGYAPPPPDVSEIGRDLADAPRSVRLDMPDWMLPYFEDALDEGADHAMAALQDRAGVFLRVNRLASDVDAVIASLQGDGIGAVPVTEVDGALHVTSNERRIAQSSAYVSGLVEVQDPSSQRAINMLSIDAKSKWLDYCAGGGGKGLALAARGASVVAYDIDARRMVDVPSRAARAGVTIPTLATDELARNAPFDGVFCDAPCSGCGTWRRTPEAKWALTPERLMTLTQMQDDVLTNAAPLVARGGQLIYATCSVFTIENDARVAAFLDRSPEFTKVSHQHIAPHSGGDGFFVAVLKRH</sequence>
<dbReference type="Pfam" id="PF22458">
    <property type="entry name" value="RsmF-B_ferredox"/>
    <property type="match status" value="1"/>
</dbReference>
<dbReference type="InterPro" id="IPR029063">
    <property type="entry name" value="SAM-dependent_MTases_sf"/>
</dbReference>
<dbReference type="PANTHER" id="PTHR22807:SF53">
    <property type="entry name" value="RIBOSOMAL RNA SMALL SUBUNIT METHYLTRANSFERASE B-RELATED"/>
    <property type="match status" value="1"/>
</dbReference>
<name>A0A1Y5RF62_9RHOB</name>
<dbReference type="InterPro" id="IPR054728">
    <property type="entry name" value="RsmB-like_ferredoxin"/>
</dbReference>
<feature type="active site" description="Nucleophile" evidence="5">
    <location>
        <position position="340"/>
    </location>
</feature>
<keyword evidence="4 5" id="KW-0694">RNA-binding</keyword>
<feature type="binding site" evidence="5">
    <location>
        <position position="247"/>
    </location>
    <ligand>
        <name>S-adenosyl-L-methionine</name>
        <dbReference type="ChEBI" id="CHEBI:59789"/>
    </ligand>
</feature>
<dbReference type="GO" id="GO:0001510">
    <property type="term" value="P:RNA methylation"/>
    <property type="evidence" value="ECO:0007669"/>
    <property type="project" value="InterPro"/>
</dbReference>
<reference evidence="7 8" key="1">
    <citation type="submission" date="2017-03" db="EMBL/GenBank/DDBJ databases">
        <authorList>
            <person name="Afonso C.L."/>
            <person name="Miller P.J."/>
            <person name="Scott M.A."/>
            <person name="Spackman E."/>
            <person name="Goraichik I."/>
            <person name="Dimitrov K.M."/>
            <person name="Suarez D.L."/>
            <person name="Swayne D.E."/>
        </authorList>
    </citation>
    <scope>NUCLEOTIDE SEQUENCE [LARGE SCALE GENOMIC DNA]</scope>
    <source>
        <strain evidence="7 8">CECT 8397</strain>
    </source>
</reference>
<dbReference type="EC" id="2.1.1.176" evidence="7"/>
<feature type="domain" description="SAM-dependent MTase RsmB/NOP-type" evidence="6">
    <location>
        <begin position="135"/>
        <end position="386"/>
    </location>
</feature>